<dbReference type="EMBL" id="JACMSF010000004">
    <property type="protein sequence ID" value="MBC2901153.1"/>
    <property type="molecule type" value="Genomic_DNA"/>
</dbReference>
<evidence type="ECO:0000313" key="3">
    <source>
        <dbReference type="Proteomes" id="UP000584670"/>
    </source>
</evidence>
<accession>A0A7X1IZ00</accession>
<reference evidence="2 3" key="1">
    <citation type="submission" date="2020-08" db="EMBL/GenBank/DDBJ databases">
        <title>Streptomyces sp. PSKA01 genome sequencing and assembly.</title>
        <authorList>
            <person name="Mandal S."/>
            <person name="Maiti P.K."/>
            <person name="Das P."/>
        </authorList>
    </citation>
    <scope>NUCLEOTIDE SEQUENCE [LARGE SCALE GENOMIC DNA]</scope>
    <source>
        <strain evidence="2 3">PSKA01</strain>
    </source>
</reference>
<organism evidence="2 3">
    <name type="scientific">Streptomyces cupreus</name>
    <dbReference type="NCBI Taxonomy" id="2759956"/>
    <lineage>
        <taxon>Bacteria</taxon>
        <taxon>Bacillati</taxon>
        <taxon>Actinomycetota</taxon>
        <taxon>Actinomycetes</taxon>
        <taxon>Kitasatosporales</taxon>
        <taxon>Streptomycetaceae</taxon>
        <taxon>Streptomyces</taxon>
    </lineage>
</organism>
<protein>
    <submittedName>
        <fullName evidence="2">Relaxase/mobilization nuclease</fullName>
    </submittedName>
</protein>
<comment type="caution">
    <text evidence="2">The sequence shown here is derived from an EMBL/GenBank/DDBJ whole genome shotgun (WGS) entry which is preliminary data.</text>
</comment>
<name>A0A7X1IZ00_9ACTN</name>
<keyword evidence="3" id="KW-1185">Reference proteome</keyword>
<gene>
    <name evidence="2" type="ORF">H4N64_05960</name>
</gene>
<evidence type="ECO:0000313" key="2">
    <source>
        <dbReference type="EMBL" id="MBC2901153.1"/>
    </source>
</evidence>
<dbReference type="Proteomes" id="UP000584670">
    <property type="component" value="Unassembled WGS sequence"/>
</dbReference>
<feature type="region of interest" description="Disordered" evidence="1">
    <location>
        <begin position="263"/>
        <end position="288"/>
    </location>
</feature>
<dbReference type="RefSeq" id="WP_186281021.1">
    <property type="nucleotide sequence ID" value="NZ_JACMSF010000004.1"/>
</dbReference>
<dbReference type="AlphaFoldDB" id="A0A7X1IZ00"/>
<proteinExistence type="predicted"/>
<evidence type="ECO:0000256" key="1">
    <source>
        <dbReference type="SAM" id="MobiDB-lite"/>
    </source>
</evidence>
<sequence>MIPRLNERSISAQHPLSQALDRNVSAEEGLTEHTVVAYWPGLDFYTLDDEQAIWTSAQWAEHIDDPLVEHPFAAGPRGDRRAIFHLDVRLHPDDRDLTGPEWAEAAHRLARAAGIEIPGDEGGCRWIGVQAQPGRLDLIANLIRLDGTWQPQPTSLLRRLSDEARRIENELHLTPVRTAPERQAVARPVPSASTQLATVLAQLTDEQSGPLATVRGLIEHTAYRVARQPGAGSPGTAHRLELIAHRLYDIQQDLDATTAHLAARPPGAVSRHGIATAPPDGRHTRRSP</sequence>